<feature type="compositionally biased region" description="Basic and acidic residues" evidence="1">
    <location>
        <begin position="91"/>
        <end position="105"/>
    </location>
</feature>
<organism evidence="2 3">
    <name type="scientific">Gracilibacillus caseinilyticus</name>
    <dbReference type="NCBI Taxonomy" id="2932256"/>
    <lineage>
        <taxon>Bacteria</taxon>
        <taxon>Bacillati</taxon>
        <taxon>Bacillota</taxon>
        <taxon>Bacilli</taxon>
        <taxon>Bacillales</taxon>
        <taxon>Bacillaceae</taxon>
        <taxon>Gracilibacillus</taxon>
    </lineage>
</organism>
<gene>
    <name evidence="2" type="ORF">MUN88_19110</name>
</gene>
<accession>A0ABY4EUP0</accession>
<sequence>MSEEQTDYKQLYEQLQADLSARKAKSTYEKKRQRLISEGYSEEQANKYSEQITGDTDDEIKESVSKLTLDIPPKKKYAEPSIINGTRTKAKPKDKAEKGREAVRRLREKGKLRRK</sequence>
<dbReference type="EMBL" id="CP095072">
    <property type="protein sequence ID" value="UOQ48129.1"/>
    <property type="molecule type" value="Genomic_DNA"/>
</dbReference>
<evidence type="ECO:0000313" key="3">
    <source>
        <dbReference type="Proteomes" id="UP000831782"/>
    </source>
</evidence>
<dbReference type="Proteomes" id="UP000831782">
    <property type="component" value="Chromosome"/>
</dbReference>
<feature type="compositionally biased region" description="Basic residues" evidence="1">
    <location>
        <begin position="106"/>
        <end position="115"/>
    </location>
</feature>
<evidence type="ECO:0000313" key="2">
    <source>
        <dbReference type="EMBL" id="UOQ48129.1"/>
    </source>
</evidence>
<feature type="region of interest" description="Disordered" evidence="1">
    <location>
        <begin position="78"/>
        <end position="115"/>
    </location>
</feature>
<reference evidence="2 3" key="1">
    <citation type="submission" date="2022-04" db="EMBL/GenBank/DDBJ databases">
        <title>Gracilibacillus sp. isolated from saltern.</title>
        <authorList>
            <person name="Won M."/>
            <person name="Lee C.-M."/>
            <person name="Woen H.-Y."/>
            <person name="Kwon S.-W."/>
        </authorList>
    </citation>
    <scope>NUCLEOTIDE SEQUENCE [LARGE SCALE GENOMIC DNA]</scope>
    <source>
        <strain evidence="2 3">SSWR10-1</strain>
    </source>
</reference>
<dbReference type="RefSeq" id="WP_244718186.1">
    <property type="nucleotide sequence ID" value="NZ_CP095072.1"/>
</dbReference>
<keyword evidence="3" id="KW-1185">Reference proteome</keyword>
<evidence type="ECO:0000256" key="1">
    <source>
        <dbReference type="SAM" id="MobiDB-lite"/>
    </source>
</evidence>
<proteinExistence type="predicted"/>
<protein>
    <submittedName>
        <fullName evidence="2">Uncharacterized protein</fullName>
    </submittedName>
</protein>
<name>A0ABY4EUP0_9BACI</name>